<sequence>MSLRVCHVPGDHPYVRHVMTGIGEWGVQHVTDREPRPAQGWSPSPALSPEWVRAHADDVDVIHLHFGYEHLSDAEMRCWIRALADSGIALVVTVHDIDNPHLRTQDRHHALLADVTDAAGEVLTLTPGAATEIRRRWGRHATVVPHPHQLPLHLVGPSRDPVRDDDADPRILLPVRAARANLHVLQALELLERWPADRPLVRTVVLDLAVVQAPRDERDRQIAREVCRLSQQPGWRVEALQRRVPEEQVRAWLDDADALALPYAWGSHSGWVEAAYDTGTAVLASDRGYWHQQHRLLHWPEGTDDRAVDELVTAVGLARSQERRQATEGERRSQQRDIAASHARCYRRVVQGVAW</sequence>
<keyword evidence="1" id="KW-0808">Transferase</keyword>
<proteinExistence type="predicted"/>
<dbReference type="AlphaFoldDB" id="A0A542XCA9"/>
<reference evidence="1 2" key="1">
    <citation type="submission" date="2019-06" db="EMBL/GenBank/DDBJ databases">
        <title>Sequencing the genomes of 1000 actinobacteria strains.</title>
        <authorList>
            <person name="Klenk H.-P."/>
        </authorList>
    </citation>
    <scope>NUCLEOTIDE SEQUENCE [LARGE SCALE GENOMIC DNA]</scope>
    <source>
        <strain evidence="1 2">DSM 24617</strain>
    </source>
</reference>
<comment type="caution">
    <text evidence="1">The sequence shown here is derived from an EMBL/GenBank/DDBJ whole genome shotgun (WGS) entry which is preliminary data.</text>
</comment>
<dbReference type="Proteomes" id="UP000318336">
    <property type="component" value="Unassembled WGS sequence"/>
</dbReference>
<dbReference type="GO" id="GO:0016740">
    <property type="term" value="F:transferase activity"/>
    <property type="evidence" value="ECO:0007669"/>
    <property type="project" value="UniProtKB-KW"/>
</dbReference>
<evidence type="ECO:0000313" key="1">
    <source>
        <dbReference type="EMBL" id="TQL33473.1"/>
    </source>
</evidence>
<name>A0A542XCA9_9MICO</name>
<accession>A0A542XCA9</accession>
<dbReference type="OrthoDB" id="3287135at2"/>
<keyword evidence="2" id="KW-1185">Reference proteome</keyword>
<gene>
    <name evidence="1" type="ORF">FB554_1619</name>
</gene>
<protein>
    <submittedName>
        <fullName evidence="1">Glycosyltransferase involved in cell wall biosynthesis</fullName>
    </submittedName>
</protein>
<dbReference type="RefSeq" id="WP_142005477.1">
    <property type="nucleotide sequence ID" value="NZ_CAJTBP010000001.1"/>
</dbReference>
<organism evidence="1 2">
    <name type="scientific">Barrientosiimonas humi</name>
    <dbReference type="NCBI Taxonomy" id="999931"/>
    <lineage>
        <taxon>Bacteria</taxon>
        <taxon>Bacillati</taxon>
        <taxon>Actinomycetota</taxon>
        <taxon>Actinomycetes</taxon>
        <taxon>Micrococcales</taxon>
        <taxon>Dermacoccaceae</taxon>
        <taxon>Barrientosiimonas</taxon>
    </lineage>
</organism>
<dbReference type="SUPFAM" id="SSF53756">
    <property type="entry name" value="UDP-Glycosyltransferase/glycogen phosphorylase"/>
    <property type="match status" value="1"/>
</dbReference>
<evidence type="ECO:0000313" key="2">
    <source>
        <dbReference type="Proteomes" id="UP000318336"/>
    </source>
</evidence>
<dbReference type="Gene3D" id="3.40.50.2000">
    <property type="entry name" value="Glycogen Phosphorylase B"/>
    <property type="match status" value="1"/>
</dbReference>
<dbReference type="EMBL" id="VFOK01000001">
    <property type="protein sequence ID" value="TQL33473.1"/>
    <property type="molecule type" value="Genomic_DNA"/>
</dbReference>